<dbReference type="SUPFAM" id="SSF56784">
    <property type="entry name" value="HAD-like"/>
    <property type="match status" value="1"/>
</dbReference>
<dbReference type="EMBL" id="HBGQ01074541">
    <property type="protein sequence ID" value="CAD9494199.1"/>
    <property type="molecule type" value="Transcribed_RNA"/>
</dbReference>
<dbReference type="AlphaFoldDB" id="A0A7S2MNT6"/>
<gene>
    <name evidence="2" type="ORF">AAND1436_LOCUS35696</name>
</gene>
<reference evidence="2" key="1">
    <citation type="submission" date="2021-01" db="EMBL/GenBank/DDBJ databases">
        <authorList>
            <person name="Corre E."/>
            <person name="Pelletier E."/>
            <person name="Niang G."/>
            <person name="Scheremetjew M."/>
            <person name="Finn R."/>
            <person name="Kale V."/>
            <person name="Holt S."/>
            <person name="Cochrane G."/>
            <person name="Meng A."/>
            <person name="Brown T."/>
            <person name="Cohen L."/>
        </authorList>
    </citation>
    <scope>NUCLEOTIDE SEQUENCE</scope>
    <source>
        <strain evidence="2">CCMP2222</strain>
    </source>
</reference>
<dbReference type="InterPro" id="IPR036412">
    <property type="entry name" value="HAD-like_sf"/>
</dbReference>
<accession>A0A7S2MNT6</accession>
<sequence>MGDGMSKAMEMSRDDDAFLNESPRSDSSGGSRPTNGSPANGTLIIFDWDDTLLCSTAATGGNLTSDQLSQLEQTVTATLRLSMSLGETMIVTNGNATWVQDSSRRFLPGVVPTLKEIEVISARASYEIMYPGDPFAWKRQAFQRLLQRRLNQGNSGKITNLIVLGDSPAEMEAAHQATKVLGDSVMVKTVKFREVPTVHQLIGQLNKTQHELRSIVTAKKPISKSLEARKLSSNLTHMATWTSSWRLAEAKDWSKSGRFVDSTYPSDEEDAKAEVSTWMFAIGDKITFVAKSMALKF</sequence>
<feature type="region of interest" description="Disordered" evidence="1">
    <location>
        <begin position="1"/>
        <end position="39"/>
    </location>
</feature>
<proteinExistence type="predicted"/>
<name>A0A7S2MNT6_9DINO</name>
<dbReference type="PANTHER" id="PTHR38899">
    <property type="entry name" value="DOMAIN OOKINETE PROTEIN, PUTATIVE-RELATED"/>
    <property type="match status" value="1"/>
</dbReference>
<dbReference type="PANTHER" id="PTHR38899:SF1">
    <property type="entry name" value="PROTEIN KINASE"/>
    <property type="match status" value="1"/>
</dbReference>
<protein>
    <submittedName>
        <fullName evidence="2">Uncharacterized protein</fullName>
    </submittedName>
</protein>
<organism evidence="2">
    <name type="scientific">Alexandrium andersonii</name>
    <dbReference type="NCBI Taxonomy" id="327968"/>
    <lineage>
        <taxon>Eukaryota</taxon>
        <taxon>Sar</taxon>
        <taxon>Alveolata</taxon>
        <taxon>Dinophyceae</taxon>
        <taxon>Gonyaulacales</taxon>
        <taxon>Pyrocystaceae</taxon>
        <taxon>Alexandrium</taxon>
    </lineage>
</organism>
<evidence type="ECO:0000256" key="1">
    <source>
        <dbReference type="SAM" id="MobiDB-lite"/>
    </source>
</evidence>
<evidence type="ECO:0000313" key="2">
    <source>
        <dbReference type="EMBL" id="CAD9494199.1"/>
    </source>
</evidence>